<dbReference type="InterPro" id="IPR000100">
    <property type="entry name" value="RNase_P"/>
</dbReference>
<keyword evidence="4 7" id="KW-0255">Endonuclease</keyword>
<evidence type="ECO:0000256" key="2">
    <source>
        <dbReference type="ARBA" id="ARBA00022694"/>
    </source>
</evidence>
<dbReference type="GO" id="GO:0000049">
    <property type="term" value="F:tRNA binding"/>
    <property type="evidence" value="ECO:0007669"/>
    <property type="project" value="UniProtKB-UniRule"/>
</dbReference>
<keyword evidence="10" id="KW-1185">Reference proteome</keyword>
<proteinExistence type="inferred from homology"/>
<dbReference type="Proteomes" id="UP000186323">
    <property type="component" value="Chromosome I"/>
</dbReference>
<dbReference type="InterPro" id="IPR020568">
    <property type="entry name" value="Ribosomal_Su5_D2-typ_SF"/>
</dbReference>
<reference evidence="10" key="1">
    <citation type="submission" date="2016-10" db="EMBL/GenBank/DDBJ databases">
        <authorList>
            <person name="Wegmann U."/>
        </authorList>
    </citation>
    <scope>NUCLEOTIDE SEQUENCE [LARGE SCALE GENOMIC DNA]</scope>
</reference>
<dbReference type="InterPro" id="IPR020539">
    <property type="entry name" value="RNase_P_CS"/>
</dbReference>
<organism evidence="9 10">
    <name type="scientific">Desulfovibrio piger</name>
    <dbReference type="NCBI Taxonomy" id="901"/>
    <lineage>
        <taxon>Bacteria</taxon>
        <taxon>Pseudomonadati</taxon>
        <taxon>Thermodesulfobacteriota</taxon>
        <taxon>Desulfovibrionia</taxon>
        <taxon>Desulfovibrionales</taxon>
        <taxon>Desulfovibrionaceae</taxon>
        <taxon>Desulfovibrio</taxon>
    </lineage>
</organism>
<dbReference type="GO" id="GO:0004526">
    <property type="term" value="F:ribonuclease P activity"/>
    <property type="evidence" value="ECO:0007669"/>
    <property type="project" value="UniProtKB-UniRule"/>
</dbReference>
<dbReference type="InterPro" id="IPR014721">
    <property type="entry name" value="Ribsml_uS5_D2-typ_fold_subgr"/>
</dbReference>
<evidence type="ECO:0000256" key="4">
    <source>
        <dbReference type="ARBA" id="ARBA00022759"/>
    </source>
</evidence>
<protein>
    <recommendedName>
        <fullName evidence="7 8">Ribonuclease P protein component</fullName>
        <shortName evidence="7">RNase P protein</shortName>
        <shortName evidence="7">RNaseP protein</shortName>
        <ecNumber evidence="7 8">3.1.26.5</ecNumber>
    </recommendedName>
    <alternativeName>
        <fullName evidence="7">Protein C5</fullName>
    </alternativeName>
</protein>
<comment type="catalytic activity">
    <reaction evidence="7">
        <text>Endonucleolytic cleavage of RNA, removing 5'-extranucleotides from tRNA precursor.</text>
        <dbReference type="EC" id="3.1.26.5"/>
    </reaction>
</comment>
<keyword evidence="5 7" id="KW-0378">Hydrolase</keyword>
<comment type="similarity">
    <text evidence="7">Belongs to the RnpA family.</text>
</comment>
<dbReference type="KEGG" id="dpg:DESPIGER_2304"/>
<evidence type="ECO:0000256" key="3">
    <source>
        <dbReference type="ARBA" id="ARBA00022722"/>
    </source>
</evidence>
<dbReference type="OrthoDB" id="9810867at2"/>
<evidence type="ECO:0000256" key="5">
    <source>
        <dbReference type="ARBA" id="ARBA00022801"/>
    </source>
</evidence>
<dbReference type="AlphaFoldDB" id="A0A1K1LKV9"/>
<keyword evidence="6 7" id="KW-0694">RNA-binding</keyword>
<dbReference type="GO" id="GO:0030677">
    <property type="term" value="C:ribonuclease P complex"/>
    <property type="evidence" value="ECO:0007669"/>
    <property type="project" value="TreeGrafter"/>
</dbReference>
<gene>
    <name evidence="7" type="primary">rnpA</name>
    <name evidence="9" type="ORF">DESPIGER_2304</name>
</gene>
<dbReference type="GO" id="GO:0042781">
    <property type="term" value="F:3'-tRNA processing endoribonuclease activity"/>
    <property type="evidence" value="ECO:0007669"/>
    <property type="project" value="TreeGrafter"/>
</dbReference>
<dbReference type="GO" id="GO:0001682">
    <property type="term" value="P:tRNA 5'-leader removal"/>
    <property type="evidence" value="ECO:0007669"/>
    <property type="project" value="UniProtKB-UniRule"/>
</dbReference>
<keyword evidence="2 7" id="KW-0819">tRNA processing</keyword>
<accession>A0A1K1LKV9</accession>
<dbReference type="Pfam" id="PF00825">
    <property type="entry name" value="Ribonuclease_P"/>
    <property type="match status" value="1"/>
</dbReference>
<evidence type="ECO:0000313" key="9">
    <source>
        <dbReference type="EMBL" id="SFV74126.1"/>
    </source>
</evidence>
<name>A0A1K1LKV9_9BACT</name>
<dbReference type="RefSeq" id="WP_072336789.1">
    <property type="nucleotide sequence ID" value="NZ_CALJDE010000046.1"/>
</dbReference>
<dbReference type="PANTHER" id="PTHR33992">
    <property type="entry name" value="RIBONUCLEASE P PROTEIN COMPONENT"/>
    <property type="match status" value="1"/>
</dbReference>
<dbReference type="EMBL" id="LT630450">
    <property type="protein sequence ID" value="SFV74126.1"/>
    <property type="molecule type" value="Genomic_DNA"/>
</dbReference>
<dbReference type="Gene3D" id="3.30.230.10">
    <property type="match status" value="1"/>
</dbReference>
<dbReference type="EC" id="3.1.26.5" evidence="7 8"/>
<evidence type="ECO:0000256" key="7">
    <source>
        <dbReference type="HAMAP-Rule" id="MF_00227"/>
    </source>
</evidence>
<sequence length="131" mass="15351">MAERLFLPRQSRIRKQAEYSACYERGRRYHTEHFLVFVRPRENGACTRMGMAVSRKVGKAVTRNRVKRLLREFFRLHRALLPEHLDIVAVAKKHTGAADLSQERVNAQLLPLLQRLPRLHPARDNGSRDRD</sequence>
<comment type="function">
    <text evidence="1 7">RNaseP catalyzes the removal of the 5'-leader sequence from pre-tRNA to produce the mature 5'-terminus. It can also cleave other RNA substrates such as 4.5S RNA. The protein component plays an auxiliary but essential role in vivo by binding to the 5'-leader sequence and broadening the substrate specificity of the ribozyme.</text>
</comment>
<evidence type="ECO:0000256" key="1">
    <source>
        <dbReference type="ARBA" id="ARBA00002663"/>
    </source>
</evidence>
<dbReference type="HAMAP" id="MF_00227">
    <property type="entry name" value="RNase_P"/>
    <property type="match status" value="1"/>
</dbReference>
<dbReference type="SUPFAM" id="SSF54211">
    <property type="entry name" value="Ribosomal protein S5 domain 2-like"/>
    <property type="match status" value="1"/>
</dbReference>
<comment type="subunit">
    <text evidence="7">Consists of a catalytic RNA component (M1 or rnpB) and a protein subunit.</text>
</comment>
<evidence type="ECO:0000313" key="10">
    <source>
        <dbReference type="Proteomes" id="UP000186323"/>
    </source>
</evidence>
<evidence type="ECO:0000256" key="8">
    <source>
        <dbReference type="NCBIfam" id="TIGR00188"/>
    </source>
</evidence>
<keyword evidence="3 7" id="KW-0540">Nuclease</keyword>
<dbReference type="PANTHER" id="PTHR33992:SF1">
    <property type="entry name" value="RIBONUCLEASE P PROTEIN COMPONENT"/>
    <property type="match status" value="1"/>
</dbReference>
<dbReference type="NCBIfam" id="TIGR00188">
    <property type="entry name" value="rnpA"/>
    <property type="match status" value="1"/>
</dbReference>
<dbReference type="PROSITE" id="PS00648">
    <property type="entry name" value="RIBONUCLEASE_P"/>
    <property type="match status" value="1"/>
</dbReference>
<evidence type="ECO:0000256" key="6">
    <source>
        <dbReference type="ARBA" id="ARBA00022884"/>
    </source>
</evidence>